<comment type="caution">
    <text evidence="1">The sequence shown here is derived from an EMBL/GenBank/DDBJ whole genome shotgun (WGS) entry which is preliminary data.</text>
</comment>
<proteinExistence type="predicted"/>
<protein>
    <submittedName>
        <fullName evidence="1">Uncharacterized protein</fullName>
    </submittedName>
</protein>
<dbReference type="Proteomes" id="UP001295423">
    <property type="component" value="Unassembled WGS sequence"/>
</dbReference>
<dbReference type="EMBL" id="CAKOGP040001952">
    <property type="protein sequence ID" value="CAJ1957727.1"/>
    <property type="molecule type" value="Genomic_DNA"/>
</dbReference>
<reference evidence="1" key="1">
    <citation type="submission" date="2023-08" db="EMBL/GenBank/DDBJ databases">
        <authorList>
            <person name="Audoor S."/>
            <person name="Bilcke G."/>
        </authorList>
    </citation>
    <scope>NUCLEOTIDE SEQUENCE</scope>
</reference>
<accession>A0AAD2PVV5</accession>
<sequence>MIEKEVLEELKRSLSEWGIGLTGHSNTFEHERFRIKMRDAVLDAMDEKLDRIDDFEDLMEKEFPNTLEQAYEYILYNGDIANVPLFLCHDSFIETGGFAPFHRCCDRQYSRPQEVAEYKKRVVGYNRKPQFQKVKLAQLDPLNRFRFEQVSEAELSFHRWFVESDDSRLGVFMEAAISCYAIHNERCFACKRPKSLRWKGGSSDAWQDLVCTKCQAIYEVKTKATMEHIDRALYFNRISGGSFRAACRLENSRPSDQKRYLVLLPRNATTNKSGQLVHPVQVGEISTILPAACDSSFNVNTPGIAIRSIVSLKKQSVSLSDGKFKTTRHWFDLPKSVVARPLKEIAREVFLKRFSEDDLERLESKYILDVTIAGSEKKEEADTIIDGHDEVFANTIIELPQVDDWEDHSEDE</sequence>
<evidence type="ECO:0000313" key="2">
    <source>
        <dbReference type="Proteomes" id="UP001295423"/>
    </source>
</evidence>
<gene>
    <name evidence="1" type="ORF">CYCCA115_LOCUS16852</name>
</gene>
<organism evidence="1 2">
    <name type="scientific">Cylindrotheca closterium</name>
    <dbReference type="NCBI Taxonomy" id="2856"/>
    <lineage>
        <taxon>Eukaryota</taxon>
        <taxon>Sar</taxon>
        <taxon>Stramenopiles</taxon>
        <taxon>Ochrophyta</taxon>
        <taxon>Bacillariophyta</taxon>
        <taxon>Bacillariophyceae</taxon>
        <taxon>Bacillariophycidae</taxon>
        <taxon>Bacillariales</taxon>
        <taxon>Bacillariaceae</taxon>
        <taxon>Cylindrotheca</taxon>
    </lineage>
</organism>
<evidence type="ECO:0000313" key="1">
    <source>
        <dbReference type="EMBL" id="CAJ1957727.1"/>
    </source>
</evidence>
<name>A0AAD2PVV5_9STRA</name>
<dbReference type="AlphaFoldDB" id="A0AAD2PVV5"/>
<keyword evidence="2" id="KW-1185">Reference proteome</keyword>